<protein>
    <submittedName>
        <fullName evidence="8">Uu.00g069740.m01.CDS01</fullName>
    </submittedName>
</protein>
<keyword evidence="5" id="KW-0408">Iron</keyword>
<keyword evidence="9" id="KW-1185">Reference proteome</keyword>
<evidence type="ECO:0000256" key="1">
    <source>
        <dbReference type="ARBA" id="ARBA00001971"/>
    </source>
</evidence>
<reference evidence="8" key="1">
    <citation type="submission" date="2023-10" db="EMBL/GenBank/DDBJ databases">
        <authorList>
            <person name="Hackl T."/>
        </authorList>
    </citation>
    <scope>NUCLEOTIDE SEQUENCE</scope>
</reference>
<evidence type="ECO:0000256" key="4">
    <source>
        <dbReference type="ARBA" id="ARBA00023002"/>
    </source>
</evidence>
<keyword evidence="3" id="KW-0479">Metal-binding</keyword>
<dbReference type="GO" id="GO:0020037">
    <property type="term" value="F:heme binding"/>
    <property type="evidence" value="ECO:0007669"/>
    <property type="project" value="InterPro"/>
</dbReference>
<name>A0AAI8VUK9_9PEZI</name>
<evidence type="ECO:0000256" key="2">
    <source>
        <dbReference type="ARBA" id="ARBA00010617"/>
    </source>
</evidence>
<evidence type="ECO:0000256" key="3">
    <source>
        <dbReference type="ARBA" id="ARBA00022723"/>
    </source>
</evidence>
<evidence type="ECO:0000313" key="9">
    <source>
        <dbReference type="Proteomes" id="UP001295740"/>
    </source>
</evidence>
<dbReference type="PANTHER" id="PTHR24287">
    <property type="entry name" value="P450, PUTATIVE (EUROFUNG)-RELATED"/>
    <property type="match status" value="1"/>
</dbReference>
<dbReference type="PRINTS" id="PR01239">
    <property type="entry name" value="EP450IICYP52"/>
</dbReference>
<organism evidence="8 9">
    <name type="scientific">Anthostomella pinea</name>
    <dbReference type="NCBI Taxonomy" id="933095"/>
    <lineage>
        <taxon>Eukaryota</taxon>
        <taxon>Fungi</taxon>
        <taxon>Dikarya</taxon>
        <taxon>Ascomycota</taxon>
        <taxon>Pezizomycotina</taxon>
        <taxon>Sordariomycetes</taxon>
        <taxon>Xylariomycetidae</taxon>
        <taxon>Xylariales</taxon>
        <taxon>Xylariaceae</taxon>
        <taxon>Anthostomella</taxon>
    </lineage>
</organism>
<comment type="similarity">
    <text evidence="2">Belongs to the cytochrome P450 family.</text>
</comment>
<dbReference type="Proteomes" id="UP001295740">
    <property type="component" value="Unassembled WGS sequence"/>
</dbReference>
<comment type="cofactor">
    <cofactor evidence="1">
        <name>heme</name>
        <dbReference type="ChEBI" id="CHEBI:30413"/>
    </cofactor>
</comment>
<dbReference type="GO" id="GO:0005506">
    <property type="term" value="F:iron ion binding"/>
    <property type="evidence" value="ECO:0007669"/>
    <property type="project" value="InterPro"/>
</dbReference>
<dbReference type="SUPFAM" id="SSF48264">
    <property type="entry name" value="Cytochrome P450"/>
    <property type="match status" value="1"/>
</dbReference>
<dbReference type="InterPro" id="IPR001128">
    <property type="entry name" value="Cyt_P450"/>
</dbReference>
<evidence type="ECO:0000256" key="5">
    <source>
        <dbReference type="ARBA" id="ARBA00023004"/>
    </source>
</evidence>
<dbReference type="GO" id="GO:0016712">
    <property type="term" value="F:oxidoreductase activity, acting on paired donors, with incorporation or reduction of molecular oxygen, reduced flavin or flavoprotein as one donor, and incorporation of one atom of oxygen"/>
    <property type="evidence" value="ECO:0007669"/>
    <property type="project" value="InterPro"/>
</dbReference>
<evidence type="ECO:0000256" key="6">
    <source>
        <dbReference type="ARBA" id="ARBA00023033"/>
    </source>
</evidence>
<dbReference type="AlphaFoldDB" id="A0AAI8VUK9"/>
<keyword evidence="7" id="KW-0472">Membrane</keyword>
<keyword evidence="7" id="KW-1133">Transmembrane helix</keyword>
<keyword evidence="7" id="KW-0812">Transmembrane</keyword>
<comment type="caution">
    <text evidence="8">The sequence shown here is derived from an EMBL/GenBank/DDBJ whole genome shotgun (WGS) entry which is preliminary data.</text>
</comment>
<evidence type="ECO:0000313" key="8">
    <source>
        <dbReference type="EMBL" id="CAJ2511349.1"/>
    </source>
</evidence>
<gene>
    <name evidence="8" type="ORF">KHLLAP_LOCUS11817</name>
</gene>
<dbReference type="InterPro" id="IPR036396">
    <property type="entry name" value="Cyt_P450_sf"/>
</dbReference>
<sequence>MFSGSRFGDYLKLLFSGRLSSLLAFVVIVCGVARLVSFAIRRAREYKVDSTLGRLHGCQLPPELPKRWPLGIDRIKELWDSDAGGPLLAFLCSIAKDYEPRNNLSQYLLFGPRAFHVLNPKNLEAVLSTNLKDYGFGCRPAVFAPLLGNGIFPQEGPAWKHSRELLRKQFARTQYQKLDHFKEHVDNLIACIPSNGEVDLQPLFFNLTLDTTTALLFGRSVYSLRAGIGQAAENLDFAESFTSLRKDWRSAFASRHSTFSTALRDFGGLVMLFIASSRSTLMNGN</sequence>
<dbReference type="InterPro" id="IPR047146">
    <property type="entry name" value="Cyt_P450_E_CYP52_fungi"/>
</dbReference>
<keyword evidence="6" id="KW-0503">Monooxygenase</keyword>
<dbReference type="PANTHER" id="PTHR24287:SF18">
    <property type="entry name" value="CYTOCHROME P450 MONOOXYGENASE APDE-RELATED"/>
    <property type="match status" value="1"/>
</dbReference>
<dbReference type="Gene3D" id="1.10.630.10">
    <property type="entry name" value="Cytochrome P450"/>
    <property type="match status" value="1"/>
</dbReference>
<keyword evidence="4" id="KW-0560">Oxidoreductase</keyword>
<accession>A0AAI8VUK9</accession>
<proteinExistence type="inferred from homology"/>
<dbReference type="EMBL" id="CAUWAG010000018">
    <property type="protein sequence ID" value="CAJ2511349.1"/>
    <property type="molecule type" value="Genomic_DNA"/>
</dbReference>
<feature type="transmembrane region" description="Helical" evidence="7">
    <location>
        <begin position="20"/>
        <end position="40"/>
    </location>
</feature>
<evidence type="ECO:0000256" key="7">
    <source>
        <dbReference type="SAM" id="Phobius"/>
    </source>
</evidence>
<dbReference type="Pfam" id="PF00067">
    <property type="entry name" value="p450"/>
    <property type="match status" value="1"/>
</dbReference>
<dbReference type="InterPro" id="IPR002974">
    <property type="entry name" value="Cyt_P450_E_CYP52_ascomycetes"/>
</dbReference>